<reference evidence="7 8" key="1">
    <citation type="submission" date="2020-04" db="EMBL/GenBank/DDBJ databases">
        <authorList>
            <person name="De Canck E."/>
        </authorList>
    </citation>
    <scope>NUCLEOTIDE SEQUENCE [LARGE SCALE GENOMIC DNA]</scope>
    <source>
        <strain evidence="7 8">LMG 28138</strain>
    </source>
</reference>
<dbReference type="Proteomes" id="UP000494115">
    <property type="component" value="Unassembled WGS sequence"/>
</dbReference>
<feature type="transmembrane region" description="Helical" evidence="5">
    <location>
        <begin position="65"/>
        <end position="90"/>
    </location>
</feature>
<keyword evidence="8" id="KW-1185">Reference proteome</keyword>
<evidence type="ECO:0000256" key="5">
    <source>
        <dbReference type="SAM" id="Phobius"/>
    </source>
</evidence>
<evidence type="ECO:0000259" key="6">
    <source>
        <dbReference type="Pfam" id="PF05154"/>
    </source>
</evidence>
<name>A0A6S7C561_9BURK</name>
<sequence length="149" mass="16100">MSNAAVQPFKSKTLTAALAFVLGWAGIHRFYLRGAADRYGWLHLAGSALGLVGMWLMWTTARASIAGWILTAIGCVSVLAGFLAAIVYGLRPDERWDAKFNPGSVRRSQSGWTVVLIVIFALFIGAGYLMAGLAFTFQTYFESQVGSEG</sequence>
<protein>
    <recommendedName>
        <fullName evidence="6">TM2 domain-containing protein</fullName>
    </recommendedName>
</protein>
<feature type="domain" description="TM2" evidence="6">
    <location>
        <begin position="10"/>
        <end position="56"/>
    </location>
</feature>
<evidence type="ECO:0000256" key="4">
    <source>
        <dbReference type="ARBA" id="ARBA00023136"/>
    </source>
</evidence>
<proteinExistence type="predicted"/>
<dbReference type="GO" id="GO:0016020">
    <property type="term" value="C:membrane"/>
    <property type="evidence" value="ECO:0007669"/>
    <property type="project" value="UniProtKB-SubCell"/>
</dbReference>
<evidence type="ECO:0000256" key="1">
    <source>
        <dbReference type="ARBA" id="ARBA00004141"/>
    </source>
</evidence>
<dbReference type="AlphaFoldDB" id="A0A6S7C561"/>
<gene>
    <name evidence="7" type="ORF">LMG28138_01208</name>
</gene>
<evidence type="ECO:0000256" key="3">
    <source>
        <dbReference type="ARBA" id="ARBA00022989"/>
    </source>
</evidence>
<keyword evidence="3 5" id="KW-1133">Transmembrane helix</keyword>
<dbReference type="EMBL" id="CADIKM010000004">
    <property type="protein sequence ID" value="CAB3781422.1"/>
    <property type="molecule type" value="Genomic_DNA"/>
</dbReference>
<evidence type="ECO:0000313" key="8">
    <source>
        <dbReference type="Proteomes" id="UP000494115"/>
    </source>
</evidence>
<dbReference type="InterPro" id="IPR007829">
    <property type="entry name" value="TM2"/>
</dbReference>
<evidence type="ECO:0000313" key="7">
    <source>
        <dbReference type="EMBL" id="CAB3781422.1"/>
    </source>
</evidence>
<organism evidence="7 8">
    <name type="scientific">Pararobbsia alpina</name>
    <dbReference type="NCBI Taxonomy" id="621374"/>
    <lineage>
        <taxon>Bacteria</taxon>
        <taxon>Pseudomonadati</taxon>
        <taxon>Pseudomonadota</taxon>
        <taxon>Betaproteobacteria</taxon>
        <taxon>Burkholderiales</taxon>
        <taxon>Burkholderiaceae</taxon>
        <taxon>Pararobbsia</taxon>
    </lineage>
</organism>
<evidence type="ECO:0000256" key="2">
    <source>
        <dbReference type="ARBA" id="ARBA00022692"/>
    </source>
</evidence>
<dbReference type="RefSeq" id="WP_175103746.1">
    <property type="nucleotide sequence ID" value="NZ_CADIKM010000004.1"/>
</dbReference>
<keyword evidence="2 5" id="KW-0812">Transmembrane</keyword>
<keyword evidence="4 5" id="KW-0472">Membrane</keyword>
<dbReference type="Pfam" id="PF05154">
    <property type="entry name" value="TM2"/>
    <property type="match status" value="1"/>
</dbReference>
<feature type="transmembrane region" description="Helical" evidence="5">
    <location>
        <begin position="39"/>
        <end position="58"/>
    </location>
</feature>
<comment type="subcellular location">
    <subcellularLocation>
        <location evidence="1">Membrane</location>
        <topology evidence="1">Multi-pass membrane protein</topology>
    </subcellularLocation>
</comment>
<accession>A0A6S7C561</accession>
<feature type="transmembrane region" description="Helical" evidence="5">
    <location>
        <begin position="110"/>
        <end position="135"/>
    </location>
</feature>